<reference evidence="2 3" key="1">
    <citation type="submission" date="2020-08" db="EMBL/GenBank/DDBJ databases">
        <title>Genomic Encyclopedia of Type Strains, Phase IV (KMG-IV): sequencing the most valuable type-strain genomes for metagenomic binning, comparative biology and taxonomic classification.</title>
        <authorList>
            <person name="Goeker M."/>
        </authorList>
    </citation>
    <scope>NUCLEOTIDE SEQUENCE [LARGE SCALE GENOMIC DNA]</scope>
    <source>
        <strain evidence="2 3">DSM 11590</strain>
    </source>
</reference>
<feature type="transmembrane region" description="Helical" evidence="1">
    <location>
        <begin position="202"/>
        <end position="221"/>
    </location>
</feature>
<feature type="transmembrane region" description="Helical" evidence="1">
    <location>
        <begin position="233"/>
        <end position="252"/>
    </location>
</feature>
<keyword evidence="3" id="KW-1185">Reference proteome</keyword>
<dbReference type="RefSeq" id="WP_184263219.1">
    <property type="nucleotide sequence ID" value="NZ_JACIIX010000005.1"/>
</dbReference>
<evidence type="ECO:0000256" key="1">
    <source>
        <dbReference type="SAM" id="Phobius"/>
    </source>
</evidence>
<comment type="caution">
    <text evidence="2">The sequence shown here is derived from an EMBL/GenBank/DDBJ whole genome shotgun (WGS) entry which is preliminary data.</text>
</comment>
<protein>
    <recommendedName>
        <fullName evidence="4">Glycosyltransferase RgtA/B/C/D-like domain-containing protein</fullName>
    </recommendedName>
</protein>
<accession>A0A7X0DNM7</accession>
<evidence type="ECO:0008006" key="4">
    <source>
        <dbReference type="Google" id="ProtNLM"/>
    </source>
</evidence>
<feature type="transmembrane region" description="Helical" evidence="1">
    <location>
        <begin position="366"/>
        <end position="390"/>
    </location>
</feature>
<evidence type="ECO:0000313" key="2">
    <source>
        <dbReference type="EMBL" id="MBB6210392.1"/>
    </source>
</evidence>
<keyword evidence="1" id="KW-0812">Transmembrane</keyword>
<feature type="transmembrane region" description="Helical" evidence="1">
    <location>
        <begin position="162"/>
        <end position="182"/>
    </location>
</feature>
<feature type="transmembrane region" description="Helical" evidence="1">
    <location>
        <begin position="133"/>
        <end position="150"/>
    </location>
</feature>
<keyword evidence="1" id="KW-0472">Membrane</keyword>
<feature type="transmembrane region" description="Helical" evidence="1">
    <location>
        <begin position="6"/>
        <end position="24"/>
    </location>
</feature>
<evidence type="ECO:0000313" key="3">
    <source>
        <dbReference type="Proteomes" id="UP000544872"/>
    </source>
</evidence>
<keyword evidence="1" id="KW-1133">Transmembrane helix</keyword>
<dbReference type="Proteomes" id="UP000544872">
    <property type="component" value="Unassembled WGS sequence"/>
</dbReference>
<organism evidence="2 3">
    <name type="scientific">Novispirillum itersonii</name>
    <name type="common">Aquaspirillum itersonii</name>
    <dbReference type="NCBI Taxonomy" id="189"/>
    <lineage>
        <taxon>Bacteria</taxon>
        <taxon>Pseudomonadati</taxon>
        <taxon>Pseudomonadota</taxon>
        <taxon>Alphaproteobacteria</taxon>
        <taxon>Rhodospirillales</taxon>
        <taxon>Novispirillaceae</taxon>
        <taxon>Novispirillum</taxon>
    </lineage>
</organism>
<feature type="transmembrane region" description="Helical" evidence="1">
    <location>
        <begin position="110"/>
        <end position="127"/>
    </location>
</feature>
<dbReference type="AlphaFoldDB" id="A0A7X0DNM7"/>
<name>A0A7X0DNM7_NOVIT</name>
<dbReference type="EMBL" id="JACIIX010000005">
    <property type="protein sequence ID" value="MBB6210392.1"/>
    <property type="molecule type" value="Genomic_DNA"/>
</dbReference>
<gene>
    <name evidence="2" type="ORF">FHS48_001807</name>
</gene>
<feature type="transmembrane region" description="Helical" evidence="1">
    <location>
        <begin position="427"/>
        <end position="446"/>
    </location>
</feature>
<sequence length="464" mass="50872">MVRGYRVGWIVVLLACLTMGYHVFTKGIGMQEDSSRYVSMALNLLEYGVISPQVYDPGVSPAPGMVPGGLFTAFELSVAAALDGGTRAGMLCLLKDPASQTCGSLTSLKIIYTVEIAVFLVCLYLLARQVFGGWIRPSLVILLALGMRDLRSYSHDVLSEPSYLAALGLFFLAWLAAVRSNGMVWRWGVVGLAVGALVHVKPAWSALVPAMLPVFILMALWQRDRVQRWRNWGLCWAALAAGWGVLMLPVLIRNGVSLGYWGLSDDSYLLTTLSHRFAYNAMPWTEFFAGFLYYLPDFGDNAARALFGAETAGHLSWDPQGYYVYGRDILHRIALGKGTVAEAKAYLFHDHFFNDPLKSFAVTLLMVWRGLFVGHLFGLVALVFFLPVVWMSSRPVRASLGILLLPVLLMAGVHAIVSVSIPRYNLGLLVVYCFVLTQVLCGLWSAGSRLIAKTAEPSGSEGKA</sequence>
<feature type="transmembrane region" description="Helical" evidence="1">
    <location>
        <begin position="402"/>
        <end position="421"/>
    </location>
</feature>
<proteinExistence type="predicted"/>